<dbReference type="Proteomes" id="UP000626092">
    <property type="component" value="Unassembled WGS sequence"/>
</dbReference>
<proteinExistence type="predicted"/>
<evidence type="ECO:0000313" key="2">
    <source>
        <dbReference type="EMBL" id="KAF7136286.1"/>
    </source>
</evidence>
<dbReference type="EMBL" id="WJXA01000008">
    <property type="protein sequence ID" value="KAF7136286.1"/>
    <property type="molecule type" value="Genomic_DNA"/>
</dbReference>
<reference evidence="2" key="1">
    <citation type="submission" date="2019-11" db="EMBL/GenBank/DDBJ databases">
        <authorList>
            <person name="Liu Y."/>
            <person name="Hou J."/>
            <person name="Li T.-Q."/>
            <person name="Guan C.-H."/>
            <person name="Wu X."/>
            <person name="Wu H.-Z."/>
            <person name="Ling F."/>
            <person name="Zhang R."/>
            <person name="Shi X.-G."/>
            <person name="Ren J.-P."/>
            <person name="Chen E.-F."/>
            <person name="Sun J.-M."/>
        </authorList>
    </citation>
    <scope>NUCLEOTIDE SEQUENCE</scope>
    <source>
        <strain evidence="2">Adult_tree_wgs_1</strain>
        <tissue evidence="2">Leaves</tissue>
    </source>
</reference>
<name>A0A834LHS7_RHOSS</name>
<keyword evidence="3" id="KW-1185">Reference proteome</keyword>
<organism evidence="2 3">
    <name type="scientific">Rhododendron simsii</name>
    <name type="common">Sims's rhododendron</name>
    <dbReference type="NCBI Taxonomy" id="118357"/>
    <lineage>
        <taxon>Eukaryota</taxon>
        <taxon>Viridiplantae</taxon>
        <taxon>Streptophyta</taxon>
        <taxon>Embryophyta</taxon>
        <taxon>Tracheophyta</taxon>
        <taxon>Spermatophyta</taxon>
        <taxon>Magnoliopsida</taxon>
        <taxon>eudicotyledons</taxon>
        <taxon>Gunneridae</taxon>
        <taxon>Pentapetalae</taxon>
        <taxon>asterids</taxon>
        <taxon>Ericales</taxon>
        <taxon>Ericaceae</taxon>
        <taxon>Ericoideae</taxon>
        <taxon>Rhodoreae</taxon>
        <taxon>Rhododendron</taxon>
    </lineage>
</organism>
<dbReference type="AlphaFoldDB" id="A0A834LHS7"/>
<evidence type="ECO:0000313" key="3">
    <source>
        <dbReference type="Proteomes" id="UP000626092"/>
    </source>
</evidence>
<protein>
    <submittedName>
        <fullName evidence="2">Uncharacterized protein</fullName>
    </submittedName>
</protein>
<comment type="caution">
    <text evidence="2">The sequence shown here is derived from an EMBL/GenBank/DDBJ whole genome shotgun (WGS) entry which is preliminary data.</text>
</comment>
<evidence type="ECO:0000256" key="1">
    <source>
        <dbReference type="SAM" id="MobiDB-lite"/>
    </source>
</evidence>
<gene>
    <name evidence="2" type="ORF">RHSIM_Rhsim08G0179100</name>
</gene>
<accession>A0A834LHS7</accession>
<feature type="region of interest" description="Disordered" evidence="1">
    <location>
        <begin position="1"/>
        <end position="27"/>
    </location>
</feature>
<sequence length="131" mass="14484">MTKRGSREGERERERTETRIDGDDDQHLIAEPTEAIEVPFADLVPATGGFIAGNFLAVSDINFDISGQVMFGPNGNTTDIPNEREIDILGEKDTGRKNKHAFVMGVNQFLNRYLGPKLHSLAVSFCFVDAD</sequence>